<dbReference type="SUPFAM" id="SSF51445">
    <property type="entry name" value="(Trans)glycosidases"/>
    <property type="match status" value="1"/>
</dbReference>
<dbReference type="InterPro" id="IPR001360">
    <property type="entry name" value="Glyco_hydro_1"/>
</dbReference>
<dbReference type="Gene3D" id="3.20.20.80">
    <property type="entry name" value="Glycosidases"/>
    <property type="match status" value="1"/>
</dbReference>
<evidence type="ECO:0000256" key="2">
    <source>
        <dbReference type="ARBA" id="ARBA00022801"/>
    </source>
</evidence>
<comment type="caution">
    <text evidence="3">The sequence shown here is derived from an EMBL/GenBank/DDBJ whole genome shotgun (WGS) entry which is preliminary data.</text>
</comment>
<dbReference type="InterPro" id="IPR033132">
    <property type="entry name" value="GH_1_N_CS"/>
</dbReference>
<gene>
    <name evidence="3" type="ORF">FEM48_Zijuj02G0020800</name>
</gene>
<keyword evidence="2" id="KW-0378">Hydrolase</keyword>
<name>A0A978VSZ7_ZIZJJ</name>
<protein>
    <submittedName>
        <fullName evidence="3">Uncharacterized protein</fullName>
    </submittedName>
</protein>
<dbReference type="EMBL" id="JAEACU010000002">
    <property type="protein sequence ID" value="KAH7541942.1"/>
    <property type="molecule type" value="Genomic_DNA"/>
</dbReference>
<dbReference type="Proteomes" id="UP000813462">
    <property type="component" value="Unassembled WGS sequence"/>
</dbReference>
<evidence type="ECO:0000313" key="3">
    <source>
        <dbReference type="EMBL" id="KAH7541942.1"/>
    </source>
</evidence>
<accession>A0A978VSZ7</accession>
<dbReference type="AlphaFoldDB" id="A0A978VSZ7"/>
<evidence type="ECO:0000256" key="1">
    <source>
        <dbReference type="ARBA" id="ARBA00010838"/>
    </source>
</evidence>
<dbReference type="Pfam" id="PF00232">
    <property type="entry name" value="Glyco_hydro_1"/>
    <property type="match status" value="1"/>
</dbReference>
<evidence type="ECO:0000313" key="4">
    <source>
        <dbReference type="Proteomes" id="UP000813462"/>
    </source>
</evidence>
<dbReference type="GO" id="GO:0004553">
    <property type="term" value="F:hydrolase activity, hydrolyzing O-glycosyl compounds"/>
    <property type="evidence" value="ECO:0007669"/>
    <property type="project" value="InterPro"/>
</dbReference>
<dbReference type="GO" id="GO:0005975">
    <property type="term" value="P:carbohydrate metabolic process"/>
    <property type="evidence" value="ECO:0007669"/>
    <property type="project" value="InterPro"/>
</dbReference>
<comment type="similarity">
    <text evidence="1">Belongs to the glycosyl hydrolase 1 family.</text>
</comment>
<organism evidence="3 4">
    <name type="scientific">Ziziphus jujuba var. spinosa</name>
    <dbReference type="NCBI Taxonomy" id="714518"/>
    <lineage>
        <taxon>Eukaryota</taxon>
        <taxon>Viridiplantae</taxon>
        <taxon>Streptophyta</taxon>
        <taxon>Embryophyta</taxon>
        <taxon>Tracheophyta</taxon>
        <taxon>Spermatophyta</taxon>
        <taxon>Magnoliopsida</taxon>
        <taxon>eudicotyledons</taxon>
        <taxon>Gunneridae</taxon>
        <taxon>Pentapetalae</taxon>
        <taxon>rosids</taxon>
        <taxon>fabids</taxon>
        <taxon>Rosales</taxon>
        <taxon>Rhamnaceae</taxon>
        <taxon>Paliureae</taxon>
        <taxon>Ziziphus</taxon>
    </lineage>
</organism>
<proteinExistence type="inferred from homology"/>
<dbReference type="PROSITE" id="PS00653">
    <property type="entry name" value="GLYCOSYL_HYDROL_F1_2"/>
    <property type="match status" value="1"/>
</dbReference>
<dbReference type="InterPro" id="IPR017853">
    <property type="entry name" value="GH"/>
</dbReference>
<sequence>MNISLFVVLVHGANSFTRDDFPPGFVFGAGSSTYQVEGASNQDGRTPSIWDTFAQAGKHFFYVIPCQ</sequence>
<reference evidence="3" key="1">
    <citation type="journal article" date="2021" name="Front. Plant Sci.">
        <title>Chromosome-Scale Genome Assembly for Chinese Sour Jujube and Insights Into Its Genome Evolution and Domestication Signature.</title>
        <authorList>
            <person name="Shen L.-Y."/>
            <person name="Luo H."/>
            <person name="Wang X.-L."/>
            <person name="Wang X.-M."/>
            <person name="Qiu X.-J."/>
            <person name="Liu H."/>
            <person name="Zhou S.-S."/>
            <person name="Jia K.-H."/>
            <person name="Nie S."/>
            <person name="Bao Y.-T."/>
            <person name="Zhang R.-G."/>
            <person name="Yun Q.-Z."/>
            <person name="Chai Y.-H."/>
            <person name="Lu J.-Y."/>
            <person name="Li Y."/>
            <person name="Zhao S.-W."/>
            <person name="Mao J.-F."/>
            <person name="Jia S.-G."/>
            <person name="Mao Y.-M."/>
        </authorList>
    </citation>
    <scope>NUCLEOTIDE SEQUENCE</scope>
    <source>
        <strain evidence="3">AT0</strain>
        <tissue evidence="3">Leaf</tissue>
    </source>
</reference>